<accession>A0A3M0L4Y5</accession>
<dbReference type="AlphaFoldDB" id="A0A3M0L4Y5"/>
<reference evidence="2 3" key="1">
    <citation type="submission" date="2018-07" db="EMBL/GenBank/DDBJ databases">
        <title>A high quality draft genome assembly of the barn swallow (H. rustica rustica).</title>
        <authorList>
            <person name="Formenti G."/>
            <person name="Chiara M."/>
            <person name="Poveda L."/>
            <person name="Francoijs K.-J."/>
            <person name="Bonisoli-Alquati A."/>
            <person name="Canova L."/>
            <person name="Gianfranceschi L."/>
            <person name="Horner D.S."/>
            <person name="Saino N."/>
        </authorList>
    </citation>
    <scope>NUCLEOTIDE SEQUENCE [LARGE SCALE GENOMIC DNA]</scope>
    <source>
        <strain evidence="2">Chelidonia</strain>
        <tissue evidence="2">Blood</tissue>
    </source>
</reference>
<organism evidence="2 3">
    <name type="scientific">Hirundo rustica rustica</name>
    <dbReference type="NCBI Taxonomy" id="333673"/>
    <lineage>
        <taxon>Eukaryota</taxon>
        <taxon>Metazoa</taxon>
        <taxon>Chordata</taxon>
        <taxon>Craniata</taxon>
        <taxon>Vertebrata</taxon>
        <taxon>Euteleostomi</taxon>
        <taxon>Archelosauria</taxon>
        <taxon>Archosauria</taxon>
        <taxon>Dinosauria</taxon>
        <taxon>Saurischia</taxon>
        <taxon>Theropoda</taxon>
        <taxon>Coelurosauria</taxon>
        <taxon>Aves</taxon>
        <taxon>Neognathae</taxon>
        <taxon>Neoaves</taxon>
        <taxon>Telluraves</taxon>
        <taxon>Australaves</taxon>
        <taxon>Passeriformes</taxon>
        <taxon>Sylvioidea</taxon>
        <taxon>Hirundinidae</taxon>
        <taxon>Hirundo</taxon>
    </lineage>
</organism>
<comment type="caution">
    <text evidence="2">The sequence shown here is derived from an EMBL/GenBank/DDBJ whole genome shotgun (WGS) entry which is preliminary data.</text>
</comment>
<evidence type="ECO:0000256" key="1">
    <source>
        <dbReference type="SAM" id="MobiDB-lite"/>
    </source>
</evidence>
<feature type="compositionally biased region" description="Basic and acidic residues" evidence="1">
    <location>
        <begin position="99"/>
        <end position="113"/>
    </location>
</feature>
<feature type="region of interest" description="Disordered" evidence="1">
    <location>
        <begin position="94"/>
        <end position="166"/>
    </location>
</feature>
<name>A0A3M0L4Y5_HIRRU</name>
<sequence length="207" mass="24495">MRDEDVVDEDQEMSITDEDIIRITASEGIPARRVKALEFTRQASSFLLSEDFMNKFFRRFTETAFRHDPTSSFSQIFLPRKDVSEKFEDVQQTLIPVQQREKQRKEKEKEKRKEKEKKKKKKKKRKRKKEKKKKRTRGVKPSKQVGPEKDEAAAKKQNKGNNFRGRHRTGFCQARILSNRLDRHKEICIERGYTFNGSKGHGYASDI</sequence>
<dbReference type="EMBL" id="QRBI01000093">
    <property type="protein sequence ID" value="RMC20101.1"/>
    <property type="molecule type" value="Genomic_DNA"/>
</dbReference>
<gene>
    <name evidence="2" type="ORF">DUI87_00947</name>
</gene>
<dbReference type="Proteomes" id="UP000269221">
    <property type="component" value="Unassembled WGS sequence"/>
</dbReference>
<proteinExistence type="predicted"/>
<keyword evidence="3" id="KW-1185">Reference proteome</keyword>
<evidence type="ECO:0000313" key="2">
    <source>
        <dbReference type="EMBL" id="RMC20101.1"/>
    </source>
</evidence>
<protein>
    <submittedName>
        <fullName evidence="2">Uncharacterized protein</fullName>
    </submittedName>
</protein>
<feature type="compositionally biased region" description="Basic residues" evidence="1">
    <location>
        <begin position="114"/>
        <end position="140"/>
    </location>
</feature>
<evidence type="ECO:0000313" key="3">
    <source>
        <dbReference type="Proteomes" id="UP000269221"/>
    </source>
</evidence>